<proteinExistence type="predicted"/>
<dbReference type="PANTHER" id="PTHR35309">
    <property type="match status" value="1"/>
</dbReference>
<dbReference type="EMBL" id="QRMS01000004">
    <property type="protein sequence ID" value="RHJ85865.1"/>
    <property type="molecule type" value="Genomic_DNA"/>
</dbReference>
<protein>
    <recommendedName>
        <fullName evidence="3">Tocopherol cyclase</fullName>
    </recommendedName>
</protein>
<dbReference type="InterPro" id="IPR025893">
    <property type="entry name" value="Tocopherol_cyclase"/>
</dbReference>
<dbReference type="STRING" id="1776384.GCA_900086585_02051"/>
<comment type="caution">
    <text evidence="1">The sequence shown here is derived from an EMBL/GenBank/DDBJ whole genome shotgun (WGS) entry which is preliminary data.</text>
</comment>
<dbReference type="AlphaFoldDB" id="A0A415DYD3"/>
<dbReference type="GO" id="GO:0009976">
    <property type="term" value="F:tocopherol cyclase activity"/>
    <property type="evidence" value="ECO:0007669"/>
    <property type="project" value="InterPro"/>
</dbReference>
<reference evidence="1 2" key="1">
    <citation type="submission" date="2018-08" db="EMBL/GenBank/DDBJ databases">
        <title>A genome reference for cultivated species of the human gut microbiota.</title>
        <authorList>
            <person name="Zou Y."/>
            <person name="Xue W."/>
            <person name="Luo G."/>
        </authorList>
    </citation>
    <scope>NUCLEOTIDE SEQUENCE [LARGE SCALE GENOMIC DNA]</scope>
    <source>
        <strain evidence="1 2">AM07-24</strain>
    </source>
</reference>
<gene>
    <name evidence="1" type="ORF">DW099_13535</name>
</gene>
<evidence type="ECO:0000313" key="1">
    <source>
        <dbReference type="EMBL" id="RHJ85865.1"/>
    </source>
</evidence>
<accession>A0A415DYD3</accession>
<organism evidence="1 2">
    <name type="scientific">Emergencia timonensis</name>
    <dbReference type="NCBI Taxonomy" id="1776384"/>
    <lineage>
        <taxon>Bacteria</taxon>
        <taxon>Bacillati</taxon>
        <taxon>Bacillota</taxon>
        <taxon>Clostridia</taxon>
        <taxon>Peptostreptococcales</taxon>
        <taxon>Anaerovoracaceae</taxon>
        <taxon>Emergencia</taxon>
    </lineage>
</organism>
<dbReference type="PANTHER" id="PTHR35309:SF4">
    <property type="entry name" value="TOCOPHEROL CYCLASE"/>
    <property type="match status" value="1"/>
</dbReference>
<dbReference type="Pfam" id="PF14249">
    <property type="entry name" value="Tocopherol_cycl"/>
    <property type="match status" value="1"/>
</dbReference>
<name>A0A415DYD3_9FIRM</name>
<dbReference type="OrthoDB" id="9772627at2"/>
<evidence type="ECO:0000313" key="2">
    <source>
        <dbReference type="Proteomes" id="UP000284841"/>
    </source>
</evidence>
<evidence type="ECO:0008006" key="3">
    <source>
        <dbReference type="Google" id="ProtNLM"/>
    </source>
</evidence>
<sequence>MQEAVMKKTNFFEGWYFKEQCKELTIAFIPEVSYDEKGNLSGSLQIVLPDRSYYYTYKNPINMNLNRTMFIVMDKNVFTDACIHIDIAEKDLQIKGDIYFDREAGRKFNVMGPLSIFPLPCKHGILAMKQQLSGSLEIDGEVYDFDGGTGYLETDYGKSFPRRYMWSQCNWFGRTDCQIAVAAATIPMGPLNIMGTFACINYKGQRYKFATYKGAEVEKIGEEGFKITQGPYIFEGRRKGGMAVELKSPEMGKMASATREYLVCNVEYRLRKRGEELFHVKSRNGSYEFL</sequence>
<dbReference type="Proteomes" id="UP000284841">
    <property type="component" value="Unassembled WGS sequence"/>
</dbReference>
<keyword evidence="2" id="KW-1185">Reference proteome</keyword>